<name>X0U8K4_9ZZZZ</name>
<dbReference type="EMBL" id="BARS01018642">
    <property type="protein sequence ID" value="GAF96692.1"/>
    <property type="molecule type" value="Genomic_DNA"/>
</dbReference>
<accession>X0U8K4</accession>
<evidence type="ECO:0000313" key="2">
    <source>
        <dbReference type="EMBL" id="GAF96692.1"/>
    </source>
</evidence>
<evidence type="ECO:0000256" key="1">
    <source>
        <dbReference type="SAM" id="MobiDB-lite"/>
    </source>
</evidence>
<sequence length="39" mass="4475">MAKILITKIKQYMGLSTDDKPADTPQEKIYPGSTFHEYD</sequence>
<feature type="non-terminal residue" evidence="2">
    <location>
        <position position="39"/>
    </location>
</feature>
<dbReference type="AlphaFoldDB" id="X0U8K4"/>
<feature type="region of interest" description="Disordered" evidence="1">
    <location>
        <begin position="16"/>
        <end position="39"/>
    </location>
</feature>
<organism evidence="2">
    <name type="scientific">marine sediment metagenome</name>
    <dbReference type="NCBI Taxonomy" id="412755"/>
    <lineage>
        <taxon>unclassified sequences</taxon>
        <taxon>metagenomes</taxon>
        <taxon>ecological metagenomes</taxon>
    </lineage>
</organism>
<proteinExistence type="predicted"/>
<gene>
    <name evidence="2" type="ORF">S01H1_30310</name>
</gene>
<comment type="caution">
    <text evidence="2">The sequence shown here is derived from an EMBL/GenBank/DDBJ whole genome shotgun (WGS) entry which is preliminary data.</text>
</comment>
<protein>
    <submittedName>
        <fullName evidence="2">Uncharacterized protein</fullName>
    </submittedName>
</protein>
<reference evidence="2" key="1">
    <citation type="journal article" date="2014" name="Front. Microbiol.">
        <title>High frequency of phylogenetically diverse reductive dehalogenase-homologous genes in deep subseafloor sedimentary metagenomes.</title>
        <authorList>
            <person name="Kawai M."/>
            <person name="Futagami T."/>
            <person name="Toyoda A."/>
            <person name="Takaki Y."/>
            <person name="Nishi S."/>
            <person name="Hori S."/>
            <person name="Arai W."/>
            <person name="Tsubouchi T."/>
            <person name="Morono Y."/>
            <person name="Uchiyama I."/>
            <person name="Ito T."/>
            <person name="Fujiyama A."/>
            <person name="Inagaki F."/>
            <person name="Takami H."/>
        </authorList>
    </citation>
    <scope>NUCLEOTIDE SEQUENCE</scope>
    <source>
        <strain evidence="2">Expedition CK06-06</strain>
    </source>
</reference>
<feature type="compositionally biased region" description="Basic and acidic residues" evidence="1">
    <location>
        <begin position="17"/>
        <end position="26"/>
    </location>
</feature>